<dbReference type="EMBL" id="JAEAOA010002223">
    <property type="protein sequence ID" value="KAK3597157.1"/>
    <property type="molecule type" value="Genomic_DNA"/>
</dbReference>
<proteinExistence type="predicted"/>
<accession>A0AAE0SRZ1</accession>
<reference evidence="2" key="1">
    <citation type="journal article" date="2021" name="Genome Biol. Evol.">
        <title>A High-Quality Reference Genome for a Parasitic Bivalve with Doubly Uniparental Inheritance (Bivalvia: Unionida).</title>
        <authorList>
            <person name="Smith C.H."/>
        </authorList>
    </citation>
    <scope>NUCLEOTIDE SEQUENCE</scope>
    <source>
        <strain evidence="2">CHS0354</strain>
    </source>
</reference>
<evidence type="ECO:0000256" key="1">
    <source>
        <dbReference type="SAM" id="MobiDB-lite"/>
    </source>
</evidence>
<name>A0AAE0SRZ1_9BIVA</name>
<evidence type="ECO:0000313" key="3">
    <source>
        <dbReference type="Proteomes" id="UP001195483"/>
    </source>
</evidence>
<feature type="region of interest" description="Disordered" evidence="1">
    <location>
        <begin position="92"/>
        <end position="115"/>
    </location>
</feature>
<comment type="caution">
    <text evidence="2">The sequence shown here is derived from an EMBL/GenBank/DDBJ whole genome shotgun (WGS) entry which is preliminary data.</text>
</comment>
<reference evidence="2" key="3">
    <citation type="submission" date="2023-05" db="EMBL/GenBank/DDBJ databases">
        <authorList>
            <person name="Smith C.H."/>
        </authorList>
    </citation>
    <scope>NUCLEOTIDE SEQUENCE</scope>
    <source>
        <strain evidence="2">CHS0354</strain>
        <tissue evidence="2">Mantle</tissue>
    </source>
</reference>
<sequence length="115" mass="12850">MQKGQNIKNGKIQAITFKRKGKTSTTAKTHPQCIAPQLTGSGSSCLTRIFNTVRQWFSQQLHQFSDNTVQTYHVQDGQNQKLYSCNTAKHRQLKQIGQTPTNSLRSPSNDGCPNS</sequence>
<feature type="compositionally biased region" description="Polar residues" evidence="1">
    <location>
        <begin position="95"/>
        <end position="115"/>
    </location>
</feature>
<dbReference type="Proteomes" id="UP001195483">
    <property type="component" value="Unassembled WGS sequence"/>
</dbReference>
<gene>
    <name evidence="2" type="ORF">CHS0354_038086</name>
</gene>
<evidence type="ECO:0000313" key="2">
    <source>
        <dbReference type="EMBL" id="KAK3597157.1"/>
    </source>
</evidence>
<reference evidence="2" key="2">
    <citation type="journal article" date="2021" name="Genome Biol. Evol.">
        <title>Developing a high-quality reference genome for a parasitic bivalve with doubly uniparental inheritance (Bivalvia: Unionida).</title>
        <authorList>
            <person name="Smith C.H."/>
        </authorList>
    </citation>
    <scope>NUCLEOTIDE SEQUENCE</scope>
    <source>
        <strain evidence="2">CHS0354</strain>
        <tissue evidence="2">Mantle</tissue>
    </source>
</reference>
<dbReference type="AlphaFoldDB" id="A0AAE0SRZ1"/>
<keyword evidence="3" id="KW-1185">Reference proteome</keyword>
<organism evidence="2 3">
    <name type="scientific">Potamilus streckersoni</name>
    <dbReference type="NCBI Taxonomy" id="2493646"/>
    <lineage>
        <taxon>Eukaryota</taxon>
        <taxon>Metazoa</taxon>
        <taxon>Spiralia</taxon>
        <taxon>Lophotrochozoa</taxon>
        <taxon>Mollusca</taxon>
        <taxon>Bivalvia</taxon>
        <taxon>Autobranchia</taxon>
        <taxon>Heteroconchia</taxon>
        <taxon>Palaeoheterodonta</taxon>
        <taxon>Unionida</taxon>
        <taxon>Unionoidea</taxon>
        <taxon>Unionidae</taxon>
        <taxon>Ambleminae</taxon>
        <taxon>Lampsilini</taxon>
        <taxon>Potamilus</taxon>
    </lineage>
</organism>
<protein>
    <submittedName>
        <fullName evidence="2">Uncharacterized protein</fullName>
    </submittedName>
</protein>